<dbReference type="SMART" id="SM00822">
    <property type="entry name" value="PKS_KR"/>
    <property type="match status" value="1"/>
</dbReference>
<dbReference type="EMBL" id="AP023366">
    <property type="protein sequence ID" value="BCJ86130.1"/>
    <property type="molecule type" value="Genomic_DNA"/>
</dbReference>
<dbReference type="FunFam" id="3.40.50.720:FF:000084">
    <property type="entry name" value="Short-chain dehydrogenase reductase"/>
    <property type="match status" value="1"/>
</dbReference>
<evidence type="ECO:0000313" key="4">
    <source>
        <dbReference type="EMBL" id="BCJ86130.1"/>
    </source>
</evidence>
<gene>
    <name evidence="4" type="primary">fabG_2</name>
    <name evidence="4" type="ORF">skT53_11150</name>
</gene>
<dbReference type="PRINTS" id="PR00081">
    <property type="entry name" value="GDHRDH"/>
</dbReference>
<evidence type="ECO:0000313" key="5">
    <source>
        <dbReference type="Proteomes" id="UP000593802"/>
    </source>
</evidence>
<protein>
    <submittedName>
        <fullName evidence="4">Beta-ketoacyl-ACP reductase</fullName>
    </submittedName>
</protein>
<dbReference type="InterPro" id="IPR050259">
    <property type="entry name" value="SDR"/>
</dbReference>
<dbReference type="SUPFAM" id="SSF51735">
    <property type="entry name" value="NAD(P)-binding Rossmann-fold domains"/>
    <property type="match status" value="1"/>
</dbReference>
<accession>A0A7I8DC90</accession>
<dbReference type="PRINTS" id="PR00080">
    <property type="entry name" value="SDRFAMILY"/>
</dbReference>
<sequence>MKMLEGKVAIITGSGRGVGRATAELFAEHGAKVVVNDLDAGPAEETIAAIRAKGSEGVSVVGDVTAADFPKRAIAAAIDSFGRLDILVNNAGYTWDALIHKMTDEQFQKMLDVHLITPFRMIREASPYMRDAAKTEIEQGITNYRKIVNVTSVAAFGNVGQANYSSAKSGLIGLTKTVAKEWGPFNINTNAVAYGLVDTRLTQEKEKGETVQGVAVGIPSKVRKMFEQAIPQRRAGTPEEAASVILFLASPLSNYTNGQVVHMNGGSYT</sequence>
<dbReference type="RefSeq" id="WP_200760165.1">
    <property type="nucleotide sequence ID" value="NZ_AP023366.1"/>
</dbReference>
<reference evidence="4 5" key="1">
    <citation type="submission" date="2020-08" db="EMBL/GenBank/DDBJ databases">
        <title>Complete Genome Sequence of Effusibacillus dendaii Strain skT53, Isolated from Farmland soil.</title>
        <authorList>
            <person name="Konishi T."/>
            <person name="Kawasaki H."/>
        </authorList>
    </citation>
    <scope>NUCLEOTIDE SEQUENCE [LARGE SCALE GENOMIC DNA]</scope>
    <source>
        <strain evidence="5">skT53</strain>
    </source>
</reference>
<proteinExistence type="inferred from homology"/>
<dbReference type="Gene3D" id="3.40.50.720">
    <property type="entry name" value="NAD(P)-binding Rossmann-like Domain"/>
    <property type="match status" value="1"/>
</dbReference>
<comment type="similarity">
    <text evidence="1">Belongs to the short-chain dehydrogenases/reductases (SDR) family.</text>
</comment>
<dbReference type="InterPro" id="IPR002347">
    <property type="entry name" value="SDR_fam"/>
</dbReference>
<evidence type="ECO:0000256" key="1">
    <source>
        <dbReference type="ARBA" id="ARBA00006484"/>
    </source>
</evidence>
<dbReference type="PANTHER" id="PTHR42879">
    <property type="entry name" value="3-OXOACYL-(ACYL-CARRIER-PROTEIN) REDUCTASE"/>
    <property type="match status" value="1"/>
</dbReference>
<dbReference type="GO" id="GO:0016491">
    <property type="term" value="F:oxidoreductase activity"/>
    <property type="evidence" value="ECO:0007669"/>
    <property type="project" value="UniProtKB-KW"/>
</dbReference>
<dbReference type="InterPro" id="IPR036291">
    <property type="entry name" value="NAD(P)-bd_dom_sf"/>
</dbReference>
<feature type="domain" description="Ketoreductase" evidence="3">
    <location>
        <begin position="7"/>
        <end position="185"/>
    </location>
</feature>
<evidence type="ECO:0000259" key="3">
    <source>
        <dbReference type="SMART" id="SM00822"/>
    </source>
</evidence>
<organism evidence="4 5">
    <name type="scientific">Effusibacillus dendaii</name>
    <dbReference type="NCBI Taxonomy" id="2743772"/>
    <lineage>
        <taxon>Bacteria</taxon>
        <taxon>Bacillati</taxon>
        <taxon>Bacillota</taxon>
        <taxon>Bacilli</taxon>
        <taxon>Bacillales</taxon>
        <taxon>Alicyclobacillaceae</taxon>
        <taxon>Effusibacillus</taxon>
    </lineage>
</organism>
<evidence type="ECO:0000256" key="2">
    <source>
        <dbReference type="ARBA" id="ARBA00023002"/>
    </source>
</evidence>
<dbReference type="InterPro" id="IPR057326">
    <property type="entry name" value="KR_dom"/>
</dbReference>
<dbReference type="GO" id="GO:0008206">
    <property type="term" value="P:bile acid metabolic process"/>
    <property type="evidence" value="ECO:0007669"/>
    <property type="project" value="UniProtKB-ARBA"/>
</dbReference>
<name>A0A7I8DC90_9BACL</name>
<dbReference type="AlphaFoldDB" id="A0A7I8DC90"/>
<dbReference type="KEGG" id="eff:skT53_11150"/>
<keyword evidence="2" id="KW-0560">Oxidoreductase</keyword>
<keyword evidence="5" id="KW-1185">Reference proteome</keyword>
<dbReference type="Proteomes" id="UP000593802">
    <property type="component" value="Chromosome"/>
</dbReference>
<dbReference type="PANTHER" id="PTHR42879:SF2">
    <property type="entry name" value="3-OXOACYL-[ACYL-CARRIER-PROTEIN] REDUCTASE FABG"/>
    <property type="match status" value="1"/>
</dbReference>
<dbReference type="Pfam" id="PF13561">
    <property type="entry name" value="adh_short_C2"/>
    <property type="match status" value="1"/>
</dbReference>